<protein>
    <recommendedName>
        <fullName evidence="2">Aminopeptidase N-like N-terminal domain-containing protein</fullName>
    </recommendedName>
</protein>
<proteinExistence type="predicted"/>
<evidence type="ECO:0000256" key="1">
    <source>
        <dbReference type="SAM" id="SignalP"/>
    </source>
</evidence>
<feature type="signal peptide" evidence="1">
    <location>
        <begin position="1"/>
        <end position="25"/>
    </location>
</feature>
<dbReference type="AlphaFoldDB" id="A0A7N0V5C6"/>
<keyword evidence="4" id="KW-1185">Reference proteome</keyword>
<dbReference type="Pfam" id="PF17900">
    <property type="entry name" value="Peptidase_M1_N"/>
    <property type="match status" value="1"/>
</dbReference>
<dbReference type="PROSITE" id="PS51257">
    <property type="entry name" value="PROKAR_LIPOPROTEIN"/>
    <property type="match status" value="1"/>
</dbReference>
<organism evidence="3 4">
    <name type="scientific">Kalanchoe fedtschenkoi</name>
    <name type="common">Lavender scallops</name>
    <name type="synonym">South American air plant</name>
    <dbReference type="NCBI Taxonomy" id="63787"/>
    <lineage>
        <taxon>Eukaryota</taxon>
        <taxon>Viridiplantae</taxon>
        <taxon>Streptophyta</taxon>
        <taxon>Embryophyta</taxon>
        <taxon>Tracheophyta</taxon>
        <taxon>Spermatophyta</taxon>
        <taxon>Magnoliopsida</taxon>
        <taxon>eudicotyledons</taxon>
        <taxon>Gunneridae</taxon>
        <taxon>Pentapetalae</taxon>
        <taxon>Saxifragales</taxon>
        <taxon>Crassulaceae</taxon>
        <taxon>Kalanchoe</taxon>
    </lineage>
</organism>
<dbReference type="SUPFAM" id="SSF63737">
    <property type="entry name" value="Leukotriene A4 hydrolase N-terminal domain"/>
    <property type="match status" value="1"/>
</dbReference>
<evidence type="ECO:0000259" key="2">
    <source>
        <dbReference type="Pfam" id="PF17900"/>
    </source>
</evidence>
<evidence type="ECO:0000313" key="4">
    <source>
        <dbReference type="Proteomes" id="UP000594263"/>
    </source>
</evidence>
<keyword evidence="1" id="KW-0732">Signal</keyword>
<dbReference type="InterPro" id="IPR042097">
    <property type="entry name" value="Aminopeptidase_N-like_N_sf"/>
</dbReference>
<feature type="domain" description="Aminopeptidase N-like N-terminal" evidence="2">
    <location>
        <begin position="50"/>
        <end position="105"/>
    </location>
</feature>
<evidence type="ECO:0000313" key="3">
    <source>
        <dbReference type="EnsemblPlants" id="Kaladp0102s0157.1.v1.1"/>
    </source>
</evidence>
<dbReference type="Proteomes" id="UP000594263">
    <property type="component" value="Unplaced"/>
</dbReference>
<dbReference type="InterPro" id="IPR045357">
    <property type="entry name" value="Aminopeptidase_N-like_N"/>
</dbReference>
<accession>A0A7N0V5C6</accession>
<feature type="chain" id="PRO_5029850708" description="Aminopeptidase N-like N-terminal domain-containing protein" evidence="1">
    <location>
        <begin position="26"/>
        <end position="113"/>
    </location>
</feature>
<dbReference type="Gramene" id="Kaladp0102s0157.1.v1.1">
    <property type="protein sequence ID" value="Kaladp0102s0157.1.v1.1"/>
    <property type="gene ID" value="Kaladp0102s0157.v1.1"/>
</dbReference>
<dbReference type="Gene3D" id="2.60.40.1730">
    <property type="entry name" value="tricorn interacting facor f3 domain"/>
    <property type="match status" value="1"/>
</dbReference>
<sequence>MGFGRRQSICWAVLLVFSCFELTLGNPVPEDYGTGAENFTGQLQLPKFAVPSRYELRLKPDLVGFTFSGSVNIELDIVSETKFLVYNAVELTILLGDISFNSSKSDKACVYFH</sequence>
<dbReference type="EnsemblPlants" id="Kaladp0102s0157.1.v1.1">
    <property type="protein sequence ID" value="Kaladp0102s0157.1.v1.1"/>
    <property type="gene ID" value="Kaladp0102s0157.v1.1"/>
</dbReference>
<name>A0A7N0V5C6_KALFE</name>
<reference evidence="3" key="1">
    <citation type="submission" date="2021-01" db="UniProtKB">
        <authorList>
            <consortium name="EnsemblPlants"/>
        </authorList>
    </citation>
    <scope>IDENTIFICATION</scope>
</reference>